<reference evidence="2 3" key="1">
    <citation type="submission" date="2017-12" db="EMBL/GenBank/DDBJ databases">
        <title>Streptomyces populusis sp. nov., a novel endophytic actinobacterium isolated from stems of Populus adenopoda Maxim.</title>
        <authorList>
            <person name="Wang Z."/>
        </authorList>
    </citation>
    <scope>NUCLEOTIDE SEQUENCE [LARGE SCALE GENOMIC DNA]</scope>
    <source>
        <strain evidence="2 3">A249</strain>
    </source>
</reference>
<feature type="compositionally biased region" description="Low complexity" evidence="1">
    <location>
        <begin position="62"/>
        <end position="73"/>
    </location>
</feature>
<dbReference type="Proteomes" id="UP000236178">
    <property type="component" value="Unassembled WGS sequence"/>
</dbReference>
<feature type="compositionally biased region" description="Low complexity" evidence="1">
    <location>
        <begin position="1"/>
        <end position="17"/>
    </location>
</feature>
<feature type="compositionally biased region" description="Basic residues" evidence="1">
    <location>
        <begin position="39"/>
        <end position="50"/>
    </location>
</feature>
<evidence type="ECO:0000313" key="2">
    <source>
        <dbReference type="EMBL" id="PKT73736.1"/>
    </source>
</evidence>
<proteinExistence type="predicted"/>
<sequence>MAQEPAAVGPHAPAGQAPAPPPGPVELADLAALEVLAHPRRQRRVLRHLTPHGPARTAHSHTANPPVTNPPTTKRTDPS</sequence>
<dbReference type="AlphaFoldDB" id="A0A2I0SUY0"/>
<name>A0A2I0SUY0_9ACTN</name>
<feature type="region of interest" description="Disordered" evidence="1">
    <location>
        <begin position="39"/>
        <end position="79"/>
    </location>
</feature>
<feature type="region of interest" description="Disordered" evidence="1">
    <location>
        <begin position="1"/>
        <end position="25"/>
    </location>
</feature>
<gene>
    <name evidence="2" type="ORF">CW362_06685</name>
</gene>
<evidence type="ECO:0000256" key="1">
    <source>
        <dbReference type="SAM" id="MobiDB-lite"/>
    </source>
</evidence>
<comment type="caution">
    <text evidence="2">The sequence shown here is derived from an EMBL/GenBank/DDBJ whole genome shotgun (WGS) entry which is preliminary data.</text>
</comment>
<keyword evidence="3" id="KW-1185">Reference proteome</keyword>
<organism evidence="2 3">
    <name type="scientific">Streptomyces populi</name>
    <dbReference type="NCBI Taxonomy" id="2058924"/>
    <lineage>
        <taxon>Bacteria</taxon>
        <taxon>Bacillati</taxon>
        <taxon>Actinomycetota</taxon>
        <taxon>Actinomycetes</taxon>
        <taxon>Kitasatosporales</taxon>
        <taxon>Streptomycetaceae</taxon>
        <taxon>Streptomyces</taxon>
    </lineage>
</organism>
<evidence type="ECO:0000313" key="3">
    <source>
        <dbReference type="Proteomes" id="UP000236178"/>
    </source>
</evidence>
<dbReference type="EMBL" id="PJOS01000008">
    <property type="protein sequence ID" value="PKT73736.1"/>
    <property type="molecule type" value="Genomic_DNA"/>
</dbReference>
<protein>
    <submittedName>
        <fullName evidence="2">Uncharacterized protein</fullName>
    </submittedName>
</protein>
<accession>A0A2I0SUY0</accession>
<dbReference type="RefSeq" id="WP_103548434.1">
    <property type="nucleotide sequence ID" value="NZ_KZ626847.1"/>
</dbReference>